<dbReference type="SUPFAM" id="SSF88723">
    <property type="entry name" value="PIN domain-like"/>
    <property type="match status" value="1"/>
</dbReference>
<sequence>MINRNSRQRLDQILKNQRFDILIDKTLVDEFVEVIHRPKFKKYVVIEQIEEFINLLYERCTVINTTSKVSHSPDPKDDFLLALALDGASQYLITGNKIDLLDLKQYGPTSILSLTQFLEVYFPNFQSDF</sequence>
<dbReference type="InterPro" id="IPR029060">
    <property type="entry name" value="PIN-like_dom_sf"/>
</dbReference>
<dbReference type="AlphaFoldDB" id="A0A9X1PE94"/>
<dbReference type="PANTHER" id="PTHR34610">
    <property type="entry name" value="SSL7007 PROTEIN"/>
    <property type="match status" value="1"/>
</dbReference>
<dbReference type="EMBL" id="JAJTTA010000002">
    <property type="protein sequence ID" value="MCF0041637.1"/>
    <property type="molecule type" value="Genomic_DNA"/>
</dbReference>
<accession>A0A9X1PE94</accession>
<dbReference type="Pfam" id="PF13470">
    <property type="entry name" value="PIN_3"/>
    <property type="match status" value="1"/>
</dbReference>
<dbReference type="InterPro" id="IPR002850">
    <property type="entry name" value="PIN_toxin-like"/>
</dbReference>
<comment type="caution">
    <text evidence="2">The sequence shown here is derived from an EMBL/GenBank/DDBJ whole genome shotgun (WGS) entry which is preliminary data.</text>
</comment>
<name>A0A9X1PE94_9BACT</name>
<dbReference type="NCBIfam" id="TIGR00305">
    <property type="entry name" value="putative toxin-antitoxin system toxin component, PIN family"/>
    <property type="match status" value="1"/>
</dbReference>
<feature type="domain" description="PIN" evidence="1">
    <location>
        <begin position="6"/>
        <end position="97"/>
    </location>
</feature>
<dbReference type="PANTHER" id="PTHR34610:SF4">
    <property type="entry name" value="SLL8027 PROTEIN"/>
    <property type="match status" value="1"/>
</dbReference>
<gene>
    <name evidence="2" type="ORF">LXM24_16145</name>
</gene>
<keyword evidence="3" id="KW-1185">Reference proteome</keyword>
<protein>
    <submittedName>
        <fullName evidence="2">Toxin-antitoxin system toxin component, PIN family</fullName>
    </submittedName>
</protein>
<evidence type="ECO:0000259" key="1">
    <source>
        <dbReference type="Pfam" id="PF13470"/>
    </source>
</evidence>
<proteinExistence type="predicted"/>
<reference evidence="2" key="1">
    <citation type="submission" date="2021-12" db="EMBL/GenBank/DDBJ databases">
        <title>Novel species in genus Dyadobacter.</title>
        <authorList>
            <person name="Ma C."/>
        </authorList>
    </citation>
    <scope>NUCLEOTIDE SEQUENCE</scope>
    <source>
        <strain evidence="2">CY399</strain>
    </source>
</reference>
<organism evidence="2 3">
    <name type="scientific">Dyadobacter fanqingshengii</name>
    <dbReference type="NCBI Taxonomy" id="2906443"/>
    <lineage>
        <taxon>Bacteria</taxon>
        <taxon>Pseudomonadati</taxon>
        <taxon>Bacteroidota</taxon>
        <taxon>Cytophagia</taxon>
        <taxon>Cytophagales</taxon>
        <taxon>Spirosomataceae</taxon>
        <taxon>Dyadobacter</taxon>
    </lineage>
</organism>
<dbReference type="Proteomes" id="UP001139700">
    <property type="component" value="Unassembled WGS sequence"/>
</dbReference>
<evidence type="ECO:0000313" key="2">
    <source>
        <dbReference type="EMBL" id="MCF0041637.1"/>
    </source>
</evidence>
<evidence type="ECO:0000313" key="3">
    <source>
        <dbReference type="Proteomes" id="UP001139700"/>
    </source>
</evidence>
<dbReference type="InterPro" id="IPR002716">
    <property type="entry name" value="PIN_dom"/>
</dbReference>